<dbReference type="AlphaFoldDB" id="A0A3N4JN36"/>
<evidence type="ECO:0000259" key="1">
    <source>
        <dbReference type="Pfam" id="PF03184"/>
    </source>
</evidence>
<dbReference type="Pfam" id="PF03184">
    <property type="entry name" value="DDE_1"/>
    <property type="match status" value="1"/>
</dbReference>
<dbReference type="Proteomes" id="UP000276215">
    <property type="component" value="Unassembled WGS sequence"/>
</dbReference>
<proteinExistence type="predicted"/>
<sequence>PNTTSQLQPLDAGIIRTFKAYYRQAFLQLAILRDEEDAIQNPFKISQLEAMELRKEAWSKVLAMAISNCWKHVGLSGKFGPGLPVECPSNPIPTFGPGAEQYRRHTAQRNQHPDKFLLSYTANHEVSELAVVVEREFQKLRIQDPMAVEMFLNPVIETTVTGELSDEEIIGMINHAEQEAKGTGGANSATAGREVGVLVPGSSEFSPVLSTSEALAAARSLIHKLLDETNIPEIGLDAIRALRGLEKIWRIQKLRESTVQQSILSYFTAEENLSV</sequence>
<evidence type="ECO:0000313" key="3">
    <source>
        <dbReference type="Proteomes" id="UP000276215"/>
    </source>
</evidence>
<dbReference type="InterPro" id="IPR004875">
    <property type="entry name" value="DDE_SF_endonuclease_dom"/>
</dbReference>
<gene>
    <name evidence="2" type="ORF">L873DRAFT_893089</name>
</gene>
<dbReference type="EMBL" id="ML120386">
    <property type="protein sequence ID" value="RPA99586.1"/>
    <property type="molecule type" value="Genomic_DNA"/>
</dbReference>
<dbReference type="GO" id="GO:0003676">
    <property type="term" value="F:nucleic acid binding"/>
    <property type="evidence" value="ECO:0007669"/>
    <property type="project" value="InterPro"/>
</dbReference>
<dbReference type="OrthoDB" id="162969at2759"/>
<keyword evidence="3" id="KW-1185">Reference proteome</keyword>
<feature type="domain" description="DDE-1" evidence="1">
    <location>
        <begin position="2"/>
        <end position="70"/>
    </location>
</feature>
<name>A0A3N4JN36_9PEZI</name>
<organism evidence="2 3">
    <name type="scientific">Choiromyces venosus 120613-1</name>
    <dbReference type="NCBI Taxonomy" id="1336337"/>
    <lineage>
        <taxon>Eukaryota</taxon>
        <taxon>Fungi</taxon>
        <taxon>Dikarya</taxon>
        <taxon>Ascomycota</taxon>
        <taxon>Pezizomycotina</taxon>
        <taxon>Pezizomycetes</taxon>
        <taxon>Pezizales</taxon>
        <taxon>Tuberaceae</taxon>
        <taxon>Choiromyces</taxon>
    </lineage>
</organism>
<protein>
    <submittedName>
        <fullName evidence="2">DDE-domain-containing protein</fullName>
    </submittedName>
</protein>
<accession>A0A3N4JN36</accession>
<reference evidence="2 3" key="1">
    <citation type="journal article" date="2018" name="Nat. Ecol. Evol.">
        <title>Pezizomycetes genomes reveal the molecular basis of ectomycorrhizal truffle lifestyle.</title>
        <authorList>
            <person name="Murat C."/>
            <person name="Payen T."/>
            <person name="Noel B."/>
            <person name="Kuo A."/>
            <person name="Morin E."/>
            <person name="Chen J."/>
            <person name="Kohler A."/>
            <person name="Krizsan K."/>
            <person name="Balestrini R."/>
            <person name="Da Silva C."/>
            <person name="Montanini B."/>
            <person name="Hainaut M."/>
            <person name="Levati E."/>
            <person name="Barry K.W."/>
            <person name="Belfiori B."/>
            <person name="Cichocki N."/>
            <person name="Clum A."/>
            <person name="Dockter R.B."/>
            <person name="Fauchery L."/>
            <person name="Guy J."/>
            <person name="Iotti M."/>
            <person name="Le Tacon F."/>
            <person name="Lindquist E.A."/>
            <person name="Lipzen A."/>
            <person name="Malagnac F."/>
            <person name="Mello A."/>
            <person name="Molinier V."/>
            <person name="Miyauchi S."/>
            <person name="Poulain J."/>
            <person name="Riccioni C."/>
            <person name="Rubini A."/>
            <person name="Sitrit Y."/>
            <person name="Splivallo R."/>
            <person name="Traeger S."/>
            <person name="Wang M."/>
            <person name="Zifcakova L."/>
            <person name="Wipf D."/>
            <person name="Zambonelli A."/>
            <person name="Paolocci F."/>
            <person name="Nowrousian M."/>
            <person name="Ottonello S."/>
            <person name="Baldrian P."/>
            <person name="Spatafora J.W."/>
            <person name="Henrissat B."/>
            <person name="Nagy L.G."/>
            <person name="Aury J.M."/>
            <person name="Wincker P."/>
            <person name="Grigoriev I.V."/>
            <person name="Bonfante P."/>
            <person name="Martin F.M."/>
        </authorList>
    </citation>
    <scope>NUCLEOTIDE SEQUENCE [LARGE SCALE GENOMIC DNA]</scope>
    <source>
        <strain evidence="2 3">120613-1</strain>
    </source>
</reference>
<feature type="non-terminal residue" evidence="2">
    <location>
        <position position="1"/>
    </location>
</feature>
<evidence type="ECO:0000313" key="2">
    <source>
        <dbReference type="EMBL" id="RPA99586.1"/>
    </source>
</evidence>
<dbReference type="STRING" id="1336337.A0A3N4JN36"/>